<dbReference type="EMBL" id="ACYG01000014">
    <property type="protein sequence ID" value="EEV18457.1"/>
    <property type="molecule type" value="Genomic_DNA"/>
</dbReference>
<evidence type="ECO:0000313" key="1">
    <source>
        <dbReference type="EMBL" id="EEV18457.1"/>
    </source>
</evidence>
<protein>
    <submittedName>
        <fullName evidence="1">Uncharacterized protein</fullName>
    </submittedName>
</protein>
<gene>
    <name evidence="1" type="ORF">CAMGR0001_2149</name>
</gene>
<name>C8PFJ1_9BACT</name>
<dbReference type="Proteomes" id="UP000005709">
    <property type="component" value="Unassembled WGS sequence"/>
</dbReference>
<organism evidence="1 2">
    <name type="scientific">Campylobacter gracilis RM3268</name>
    <dbReference type="NCBI Taxonomy" id="553220"/>
    <lineage>
        <taxon>Bacteria</taxon>
        <taxon>Pseudomonadati</taxon>
        <taxon>Campylobacterota</taxon>
        <taxon>Epsilonproteobacteria</taxon>
        <taxon>Campylobacterales</taxon>
        <taxon>Campylobacteraceae</taxon>
        <taxon>Campylobacter</taxon>
    </lineage>
</organism>
<dbReference type="RefSeq" id="WP_005870046.1">
    <property type="nucleotide sequence ID" value="NZ_ACYG01000014.1"/>
</dbReference>
<sequence>MSSPEREKEREMLAKIDDFAQKHNEKGALVEKIHKRLFELNLEQLKEILKRIEK</sequence>
<reference evidence="1 2" key="1">
    <citation type="submission" date="2009-07" db="EMBL/GenBank/DDBJ databases">
        <authorList>
            <person name="Madupu R."/>
            <person name="Sebastian Y."/>
            <person name="Durkin A.S."/>
            <person name="Torralba M."/>
            <person name="Methe B."/>
            <person name="Sutton G.G."/>
            <person name="Strausberg R.L."/>
            <person name="Nelson K.E."/>
        </authorList>
    </citation>
    <scope>NUCLEOTIDE SEQUENCE [LARGE SCALE GENOMIC DNA]</scope>
    <source>
        <strain evidence="1 2">RM3268</strain>
    </source>
</reference>
<accession>C8PFJ1</accession>
<evidence type="ECO:0000313" key="2">
    <source>
        <dbReference type="Proteomes" id="UP000005709"/>
    </source>
</evidence>
<dbReference type="AlphaFoldDB" id="C8PFJ1"/>
<dbReference type="STRING" id="824.CGRAC_0250"/>
<proteinExistence type="predicted"/>
<keyword evidence="2" id="KW-1185">Reference proteome</keyword>
<comment type="caution">
    <text evidence="1">The sequence shown here is derived from an EMBL/GenBank/DDBJ whole genome shotgun (WGS) entry which is preliminary data.</text>
</comment>